<evidence type="ECO:0000256" key="1">
    <source>
        <dbReference type="PROSITE-ProRule" id="PRU00169"/>
    </source>
</evidence>
<dbReference type="Proteomes" id="UP000234950">
    <property type="component" value="Unassembled WGS sequence"/>
</dbReference>
<dbReference type="InterPro" id="IPR011006">
    <property type="entry name" value="CheY-like_superfamily"/>
</dbReference>
<feature type="domain" description="Response regulatory" evidence="2">
    <location>
        <begin position="3"/>
        <end position="117"/>
    </location>
</feature>
<feature type="modified residue" description="4-aspartylphosphate" evidence="1">
    <location>
        <position position="54"/>
    </location>
</feature>
<protein>
    <submittedName>
        <fullName evidence="4">DNA-binding response regulator</fullName>
    </submittedName>
</protein>
<dbReference type="EMBL" id="PGVE01000083">
    <property type="protein sequence ID" value="PLS02009.1"/>
    <property type="molecule type" value="Genomic_DNA"/>
</dbReference>
<dbReference type="Gene3D" id="3.40.50.2300">
    <property type="match status" value="1"/>
</dbReference>
<evidence type="ECO:0000259" key="2">
    <source>
        <dbReference type="PROSITE" id="PS50110"/>
    </source>
</evidence>
<accession>A0A2N5H908</accession>
<dbReference type="PANTHER" id="PTHR37299">
    <property type="entry name" value="TRANSCRIPTIONAL REGULATOR-RELATED"/>
    <property type="match status" value="1"/>
</dbReference>
<dbReference type="SMART" id="SM00448">
    <property type="entry name" value="REC"/>
    <property type="match status" value="1"/>
</dbReference>
<dbReference type="GO" id="GO:0003677">
    <property type="term" value="F:DNA binding"/>
    <property type="evidence" value="ECO:0007669"/>
    <property type="project" value="UniProtKB-KW"/>
</dbReference>
<keyword evidence="4" id="KW-0238">DNA-binding</keyword>
<dbReference type="InterPro" id="IPR007492">
    <property type="entry name" value="LytTR_DNA-bd_dom"/>
</dbReference>
<proteinExistence type="predicted"/>
<evidence type="ECO:0000313" key="5">
    <source>
        <dbReference type="Proteomes" id="UP000234950"/>
    </source>
</evidence>
<dbReference type="SUPFAM" id="SSF52172">
    <property type="entry name" value="CheY-like"/>
    <property type="match status" value="1"/>
</dbReference>
<dbReference type="OrthoDB" id="9809318at2"/>
<dbReference type="SMART" id="SM00850">
    <property type="entry name" value="LytTR"/>
    <property type="match status" value="1"/>
</dbReference>
<keyword evidence="1" id="KW-0597">Phosphoprotein</keyword>
<dbReference type="Gene3D" id="2.20.25.10">
    <property type="match status" value="1"/>
</dbReference>
<dbReference type="InterPro" id="IPR001789">
    <property type="entry name" value="Sig_transdc_resp-reg_receiver"/>
</dbReference>
<dbReference type="Pfam" id="PF04397">
    <property type="entry name" value="LytTR"/>
    <property type="match status" value="1"/>
</dbReference>
<feature type="domain" description="HTH LytTR-type" evidence="3">
    <location>
        <begin position="144"/>
        <end position="248"/>
    </location>
</feature>
<dbReference type="CDD" id="cd17532">
    <property type="entry name" value="REC_LytTR_AlgR-like"/>
    <property type="match status" value="1"/>
</dbReference>
<name>A0A2N5H908_9BACI</name>
<dbReference type="PANTHER" id="PTHR37299:SF1">
    <property type="entry name" value="STAGE 0 SPORULATION PROTEIN A HOMOLOG"/>
    <property type="match status" value="1"/>
</dbReference>
<comment type="caution">
    <text evidence="4">The sequence shown here is derived from an EMBL/GenBank/DDBJ whole genome shotgun (WGS) entry which is preliminary data.</text>
</comment>
<dbReference type="InterPro" id="IPR046947">
    <property type="entry name" value="LytR-like"/>
</dbReference>
<evidence type="ECO:0000313" key="4">
    <source>
        <dbReference type="EMBL" id="PLS02009.1"/>
    </source>
</evidence>
<dbReference type="Gene3D" id="2.40.50.40">
    <property type="match status" value="1"/>
</dbReference>
<gene>
    <name evidence="4" type="ORF">CVD27_22195</name>
</gene>
<dbReference type="AlphaFoldDB" id="A0A2N5H908"/>
<reference evidence="4 5" key="1">
    <citation type="submission" date="2017-11" db="EMBL/GenBank/DDBJ databases">
        <title>Comparitive Functional Genomics of Dry Heat Resistant strains isolated from the Viking Spacecraft.</title>
        <authorList>
            <person name="Seuylemezian A."/>
            <person name="Cooper K."/>
            <person name="Vaishampayan P."/>
        </authorList>
    </citation>
    <scope>NUCLEOTIDE SEQUENCE [LARGE SCALE GENOMIC DNA]</scope>
    <source>
        <strain evidence="4 5">V32-6</strain>
    </source>
</reference>
<dbReference type="PROSITE" id="PS50930">
    <property type="entry name" value="HTH_LYTTR"/>
    <property type="match status" value="1"/>
</dbReference>
<evidence type="ECO:0000259" key="3">
    <source>
        <dbReference type="PROSITE" id="PS50930"/>
    </source>
</evidence>
<sequence length="248" mass="28211">MLKAFIVDDEPLARDELSYLLKRSKQVEIAGEADSVEAAMEGLRTLEIDVIFLDIQLEEESGIEIASKLNQLDYPPLIVFATAFDEYALKAFELNAVDYLLKPIDEKRIQNTIDKLYKLAGNQEQNISLSAKQQTFQNERSEKLAVSIDEKIVLLNIADILYVGTQDGKTVVATDKQKLWVNEPLVTFERKLLNGAIIRVHRAYLVNIDAILEIEPWFNSTYNLIMKSGEKVPVSRTYTKELKQLLGF</sequence>
<keyword evidence="5" id="KW-1185">Reference proteome</keyword>
<dbReference type="RefSeq" id="WP_101650524.1">
    <property type="nucleotide sequence ID" value="NZ_PGVE01000083.1"/>
</dbReference>
<dbReference type="Pfam" id="PF00072">
    <property type="entry name" value="Response_reg"/>
    <property type="match status" value="1"/>
</dbReference>
<organism evidence="4 5">
    <name type="scientific">Neobacillus cucumis</name>
    <dbReference type="NCBI Taxonomy" id="1740721"/>
    <lineage>
        <taxon>Bacteria</taxon>
        <taxon>Bacillati</taxon>
        <taxon>Bacillota</taxon>
        <taxon>Bacilli</taxon>
        <taxon>Bacillales</taxon>
        <taxon>Bacillaceae</taxon>
        <taxon>Neobacillus</taxon>
    </lineage>
</organism>
<dbReference type="PROSITE" id="PS50110">
    <property type="entry name" value="RESPONSE_REGULATORY"/>
    <property type="match status" value="1"/>
</dbReference>
<dbReference type="GO" id="GO:0000156">
    <property type="term" value="F:phosphorelay response regulator activity"/>
    <property type="evidence" value="ECO:0007669"/>
    <property type="project" value="InterPro"/>
</dbReference>